<name>A0A926DB88_9FIRM</name>
<dbReference type="InterPro" id="IPR050465">
    <property type="entry name" value="UPF0194_transport"/>
</dbReference>
<dbReference type="PANTHER" id="PTHR32347:SF27">
    <property type="entry name" value="RND EFFLUX PUMP MEMBRANE FUSION PROTEIN BARREL-SANDWICH DOMAIN-CONTAINING PROTEIN"/>
    <property type="match status" value="1"/>
</dbReference>
<dbReference type="Proteomes" id="UP000651482">
    <property type="component" value="Unassembled WGS sequence"/>
</dbReference>
<dbReference type="Pfam" id="PF25989">
    <property type="entry name" value="YknX_C"/>
    <property type="match status" value="1"/>
</dbReference>
<dbReference type="Gene3D" id="2.40.420.20">
    <property type="match status" value="1"/>
</dbReference>
<protein>
    <submittedName>
        <fullName evidence="4">HlyD family efflux transporter periplasmic adaptor subunit</fullName>
    </submittedName>
</protein>
<dbReference type="AlphaFoldDB" id="A0A926DB88"/>
<feature type="domain" description="YknX-like C-terminal permuted SH3-like" evidence="3">
    <location>
        <begin position="231"/>
        <end position="294"/>
    </location>
</feature>
<dbReference type="Gene3D" id="2.40.50.100">
    <property type="match status" value="1"/>
</dbReference>
<evidence type="ECO:0000313" key="5">
    <source>
        <dbReference type="Proteomes" id="UP000651482"/>
    </source>
</evidence>
<comment type="subcellular location">
    <subcellularLocation>
        <location evidence="1">Cell envelope</location>
    </subcellularLocation>
</comment>
<organism evidence="4 5">
    <name type="scientific">Yeguia hominis</name>
    <dbReference type="NCBI Taxonomy" id="2763662"/>
    <lineage>
        <taxon>Bacteria</taxon>
        <taxon>Bacillati</taxon>
        <taxon>Bacillota</taxon>
        <taxon>Clostridia</taxon>
        <taxon>Eubacteriales</taxon>
        <taxon>Yeguiaceae</taxon>
        <taxon>Yeguia</taxon>
    </lineage>
</organism>
<evidence type="ECO:0000313" key="4">
    <source>
        <dbReference type="EMBL" id="MBC8534682.1"/>
    </source>
</evidence>
<gene>
    <name evidence="4" type="ORF">IAG03_11940</name>
</gene>
<dbReference type="EMBL" id="JACRSN010000021">
    <property type="protein sequence ID" value="MBC8534682.1"/>
    <property type="molecule type" value="Genomic_DNA"/>
</dbReference>
<dbReference type="InterPro" id="IPR058637">
    <property type="entry name" value="YknX-like_C"/>
</dbReference>
<proteinExistence type="predicted"/>
<evidence type="ECO:0000256" key="1">
    <source>
        <dbReference type="ARBA" id="ARBA00004196"/>
    </source>
</evidence>
<dbReference type="PANTHER" id="PTHR32347">
    <property type="entry name" value="EFFLUX SYSTEM COMPONENT YKNX-RELATED"/>
    <property type="match status" value="1"/>
</dbReference>
<evidence type="ECO:0000259" key="3">
    <source>
        <dbReference type="Pfam" id="PF25989"/>
    </source>
</evidence>
<keyword evidence="2" id="KW-0175">Coiled coil</keyword>
<accession>A0A926DB88</accession>
<sequence length="301" mass="32230">MKKAVMLILVTVCCILLIGYAGVFYKNSIVKVDAVTAGFAQGVEYVSCTGNIEYTNEKPIYAKSATLTDEVLAASGCTVSKGDVLMRGYSATGTSSELTYLTDHLLEIQAPVSGTVVSVRAKAGEFLYPGEKAFVIANSDEMQVRLFVNEANISAVKTGQKTRITGSGFQNTYTGTVSEISSEAVQSASSAGGDTSVEVLVRIDHPAAELKPGLTSSVKIITSQEKQSLILPYETVKADEFGKEYVYTIQDGRAVQTPVITGKEFSNGFEILDGISEKDQIVLQPDLVSDGTHVFICQEEQ</sequence>
<comment type="caution">
    <text evidence="4">The sequence shown here is derived from an EMBL/GenBank/DDBJ whole genome shotgun (WGS) entry which is preliminary data.</text>
</comment>
<dbReference type="GO" id="GO:0030313">
    <property type="term" value="C:cell envelope"/>
    <property type="evidence" value="ECO:0007669"/>
    <property type="project" value="UniProtKB-SubCell"/>
</dbReference>
<reference evidence="4" key="1">
    <citation type="submission" date="2020-08" db="EMBL/GenBank/DDBJ databases">
        <title>Genome public.</title>
        <authorList>
            <person name="Liu C."/>
            <person name="Sun Q."/>
        </authorList>
    </citation>
    <scope>NUCLEOTIDE SEQUENCE</scope>
    <source>
        <strain evidence="4">NSJ-40</strain>
    </source>
</reference>
<dbReference type="Gene3D" id="2.40.30.170">
    <property type="match status" value="1"/>
</dbReference>
<keyword evidence="5" id="KW-1185">Reference proteome</keyword>
<evidence type="ECO:0000256" key="2">
    <source>
        <dbReference type="ARBA" id="ARBA00023054"/>
    </source>
</evidence>
<dbReference type="RefSeq" id="WP_249320267.1">
    <property type="nucleotide sequence ID" value="NZ_JACRSN010000021.1"/>
</dbReference>